<reference evidence="6 7" key="1">
    <citation type="submission" date="2019-02" db="EMBL/GenBank/DDBJ databases">
        <title>Marinobacter halodurans sp. nov., a marine bacterium isolated from sea tidal flat.</title>
        <authorList>
            <person name="Yoo Y."/>
            <person name="Lee D.W."/>
            <person name="Kim B.S."/>
            <person name="Kim J.-J."/>
        </authorList>
    </citation>
    <scope>NUCLEOTIDE SEQUENCE [LARGE SCALE GENOMIC DNA]</scope>
    <source>
        <strain evidence="6 7">YJ-S3-2</strain>
    </source>
</reference>
<feature type="domain" description="HipA-like C-terminal" evidence="4">
    <location>
        <begin position="146"/>
        <end position="380"/>
    </location>
</feature>
<dbReference type="RefSeq" id="WP_131480048.1">
    <property type="nucleotide sequence ID" value="NZ_SJDL01000007.1"/>
</dbReference>
<dbReference type="InterPro" id="IPR052028">
    <property type="entry name" value="HipA_Ser/Thr_kinase"/>
</dbReference>
<sequence>MRQLNVFFNTFLVGILKEENDLWQFQYTEEWCDHSDAFDLSPALQRPQGLIRDGASDRPVQWYFDNLLPEERLRDIVAKEANIPWEDSFGLLAHYGAESAGALVFLPPDVDNALPTGKKLLTYEALSQRIRSLPQTSLQKDSPKRMSLAGAQHKMLVIVEGEAIYEPEAGTPSTHILKPDHPDQDGYPASVLNEYFTMRLAGALGLDVPPVKLLCVPEPVYIVERFDRRRGAQASTQRVHVIDTCQLLNRARSFKYSGANIESLTRSISQCRSKIAARRDVFRWLVFNVLTGNSDNHLKNLSYIVDQEGIGLAPGYDLLATAVYDTPSIADNRAQWPNTELALHVSAAHRTFGQVTREDVLSAGETMGLARKTVERELDRQLDAVLPSADRLLEEIEAEYRHLATQSPDPEIARRHWGIQEKVLRSIRHIIIKDMHERLS</sequence>
<dbReference type="NCBIfam" id="TIGR03071">
    <property type="entry name" value="couple_hipA"/>
    <property type="match status" value="1"/>
</dbReference>
<dbReference type="PANTHER" id="PTHR37419:SF1">
    <property type="entry name" value="SERINE_THREONINE-PROTEIN KINASE TOXIN HIPA"/>
    <property type="match status" value="1"/>
</dbReference>
<evidence type="ECO:0000256" key="1">
    <source>
        <dbReference type="ARBA" id="ARBA00010164"/>
    </source>
</evidence>
<keyword evidence="7" id="KW-1185">Reference proteome</keyword>
<proteinExistence type="inferred from homology"/>
<dbReference type="EMBL" id="SJDL01000007">
    <property type="protein sequence ID" value="TBW57595.1"/>
    <property type="molecule type" value="Genomic_DNA"/>
</dbReference>
<gene>
    <name evidence="6" type="ORF">EZI54_06005</name>
</gene>
<evidence type="ECO:0000259" key="5">
    <source>
        <dbReference type="Pfam" id="PF13657"/>
    </source>
</evidence>
<dbReference type="Proteomes" id="UP000313645">
    <property type="component" value="Unassembled WGS sequence"/>
</dbReference>
<evidence type="ECO:0000313" key="7">
    <source>
        <dbReference type="Proteomes" id="UP000313645"/>
    </source>
</evidence>
<comment type="similarity">
    <text evidence="1">Belongs to the HipA Ser/Thr kinase family.</text>
</comment>
<evidence type="ECO:0000313" key="6">
    <source>
        <dbReference type="EMBL" id="TBW57595.1"/>
    </source>
</evidence>
<keyword evidence="2" id="KW-0808">Transferase</keyword>
<comment type="caution">
    <text evidence="6">The sequence shown here is derived from an EMBL/GenBank/DDBJ whole genome shotgun (WGS) entry which is preliminary data.</text>
</comment>
<dbReference type="Gene3D" id="1.10.1070.20">
    <property type="match status" value="1"/>
</dbReference>
<evidence type="ECO:0000259" key="4">
    <source>
        <dbReference type="Pfam" id="PF07804"/>
    </source>
</evidence>
<dbReference type="InterPro" id="IPR012893">
    <property type="entry name" value="HipA-like_C"/>
</dbReference>
<accession>A0ABY1ZML6</accession>
<evidence type="ECO:0000256" key="2">
    <source>
        <dbReference type="ARBA" id="ARBA00022679"/>
    </source>
</evidence>
<protein>
    <submittedName>
        <fullName evidence="6">Type II toxin-antitoxin system HipA family toxin</fullName>
    </submittedName>
</protein>
<organism evidence="6 7">
    <name type="scientific">Marinobacter halodurans</name>
    <dbReference type="NCBI Taxonomy" id="2528979"/>
    <lineage>
        <taxon>Bacteria</taxon>
        <taxon>Pseudomonadati</taxon>
        <taxon>Pseudomonadota</taxon>
        <taxon>Gammaproteobacteria</taxon>
        <taxon>Pseudomonadales</taxon>
        <taxon>Marinobacteraceae</taxon>
        <taxon>Marinobacter</taxon>
    </lineage>
</organism>
<dbReference type="PANTHER" id="PTHR37419">
    <property type="entry name" value="SERINE/THREONINE-PROTEIN KINASE TOXIN HIPA"/>
    <property type="match status" value="1"/>
</dbReference>
<feature type="domain" description="HipA N-terminal subdomain 1" evidence="5">
    <location>
        <begin position="4"/>
        <end position="105"/>
    </location>
</feature>
<evidence type="ECO:0000256" key="3">
    <source>
        <dbReference type="ARBA" id="ARBA00022777"/>
    </source>
</evidence>
<dbReference type="InterPro" id="IPR017508">
    <property type="entry name" value="HipA_N1"/>
</dbReference>
<dbReference type="Pfam" id="PF13657">
    <property type="entry name" value="Couple_hipA"/>
    <property type="match status" value="1"/>
</dbReference>
<keyword evidence="3" id="KW-0418">Kinase</keyword>
<name>A0ABY1ZML6_9GAMM</name>
<dbReference type="Pfam" id="PF07804">
    <property type="entry name" value="HipA_C"/>
    <property type="match status" value="1"/>
</dbReference>